<reference evidence="2" key="1">
    <citation type="submission" date="2025-05" db="UniProtKB">
        <authorList>
            <consortium name="EnsemblMetazoa"/>
        </authorList>
    </citation>
    <scope>IDENTIFICATION</scope>
</reference>
<keyword evidence="3" id="KW-1185">Reference proteome</keyword>
<name>A0ABM5IBZ1_DIAVI</name>
<dbReference type="EnsemblMetazoa" id="XM_028273694.2">
    <property type="protein sequence ID" value="XP_028129495.2"/>
    <property type="gene ID" value="LOC114325590"/>
</dbReference>
<feature type="signal peptide" evidence="1">
    <location>
        <begin position="1"/>
        <end position="23"/>
    </location>
</feature>
<accession>A0ABM5IBZ1</accession>
<sequence>MKLVLISAMSCIGLLCFASTTQSANLHTALKLPGFNLGQNKVLEELINTYKEELKSIPRDVSPRSFEELKLIIDILNDSIKSSTEEILKTSLNAFDFLADAAKKTIDYLRQIVEFEERIGIVKDDREDNVVIEGLQQLLQNFVEWIAKLRGNWNSLEKEIARVVVDLLDEVQKVDSEKLAEEIIATLPLEIPPHLREGIGELRDVIVESIENTKDFFRVLAIKIRREYDL</sequence>
<dbReference type="GeneID" id="114325590"/>
<evidence type="ECO:0000256" key="1">
    <source>
        <dbReference type="SAM" id="SignalP"/>
    </source>
</evidence>
<organism evidence="2 3">
    <name type="scientific">Diabrotica virgifera virgifera</name>
    <name type="common">western corn rootworm</name>
    <dbReference type="NCBI Taxonomy" id="50390"/>
    <lineage>
        <taxon>Eukaryota</taxon>
        <taxon>Metazoa</taxon>
        <taxon>Ecdysozoa</taxon>
        <taxon>Arthropoda</taxon>
        <taxon>Hexapoda</taxon>
        <taxon>Insecta</taxon>
        <taxon>Pterygota</taxon>
        <taxon>Neoptera</taxon>
        <taxon>Endopterygota</taxon>
        <taxon>Coleoptera</taxon>
        <taxon>Polyphaga</taxon>
        <taxon>Cucujiformia</taxon>
        <taxon>Chrysomeloidea</taxon>
        <taxon>Chrysomelidae</taxon>
        <taxon>Galerucinae</taxon>
        <taxon>Diabroticina</taxon>
        <taxon>Diabroticites</taxon>
        <taxon>Diabrotica</taxon>
    </lineage>
</organism>
<keyword evidence="1" id="KW-0732">Signal</keyword>
<feature type="chain" id="PRO_5046531769" evidence="1">
    <location>
        <begin position="24"/>
        <end position="230"/>
    </location>
</feature>
<evidence type="ECO:0000313" key="2">
    <source>
        <dbReference type="EnsemblMetazoa" id="XP_028129495.2"/>
    </source>
</evidence>
<protein>
    <submittedName>
        <fullName evidence="2">Uncharacterized protein</fullName>
    </submittedName>
</protein>
<dbReference type="RefSeq" id="XP_028129495.2">
    <property type="nucleotide sequence ID" value="XM_028273694.2"/>
</dbReference>
<evidence type="ECO:0000313" key="3">
    <source>
        <dbReference type="Proteomes" id="UP001652700"/>
    </source>
</evidence>
<dbReference type="Proteomes" id="UP001652700">
    <property type="component" value="Unplaced"/>
</dbReference>
<proteinExistence type="predicted"/>